<dbReference type="InterPro" id="IPR010180">
    <property type="entry name" value="CRISPR-assoc_prot_CXXC-CXXC"/>
</dbReference>
<name>K2R0U8_METFP</name>
<evidence type="ECO:0000313" key="2">
    <source>
        <dbReference type="EMBL" id="EKF84802.1"/>
    </source>
</evidence>
<proteinExistence type="predicted"/>
<organism evidence="2 3">
    <name type="scientific">Methanobacterium formicicum (strain DSM 3637 / PP1)</name>
    <dbReference type="NCBI Taxonomy" id="1204725"/>
    <lineage>
        <taxon>Archaea</taxon>
        <taxon>Methanobacteriati</taxon>
        <taxon>Methanobacteriota</taxon>
        <taxon>Methanomada group</taxon>
        <taxon>Methanobacteria</taxon>
        <taxon>Methanobacteriales</taxon>
        <taxon>Methanobacteriaceae</taxon>
        <taxon>Methanobacterium</taxon>
    </lineage>
</organism>
<dbReference type="Pfam" id="PF09706">
    <property type="entry name" value="Cas_CXXC_CXXC"/>
    <property type="match status" value="1"/>
</dbReference>
<reference evidence="2 3" key="1">
    <citation type="journal article" date="2012" name="J. Bacteriol.">
        <title>Draft genome sequence of Methanobacterium formicicum DSM 3637, an archaebacterium isolated from the methane producer amoeba Pelomyxa palustris.</title>
        <authorList>
            <person name="Gutierrez G."/>
        </authorList>
    </citation>
    <scope>NUCLEOTIDE SEQUENCE [LARGE SCALE GENOMIC DNA]</scope>
    <source>
        <strain evidence="3">DSM 3637 / PP1</strain>
    </source>
</reference>
<keyword evidence="3" id="KW-1185">Reference proteome</keyword>
<comment type="caution">
    <text evidence="2">The sequence shown here is derived from an EMBL/GenBank/DDBJ whole genome shotgun (WGS) entry which is preliminary data.</text>
</comment>
<dbReference type="Proteomes" id="UP000007360">
    <property type="component" value="Unassembled WGS sequence"/>
</dbReference>
<dbReference type="OrthoDB" id="359016at2157"/>
<evidence type="ECO:0000259" key="1">
    <source>
        <dbReference type="Pfam" id="PF09706"/>
    </source>
</evidence>
<dbReference type="InterPro" id="IPR019121">
    <property type="entry name" value="CRISPR-assoc_CXXC-CXXC_dom"/>
</dbReference>
<gene>
    <name evidence="2" type="ORF">A994_11427</name>
</gene>
<dbReference type="RefSeq" id="WP_004031777.1">
    <property type="nucleotide sequence ID" value="NZ_AMPO01000012.1"/>
</dbReference>
<dbReference type="NCBIfam" id="TIGR01908">
    <property type="entry name" value="cas_CXXC_CXXC"/>
    <property type="match status" value="1"/>
</dbReference>
<accession>K2R0U8</accession>
<evidence type="ECO:0000313" key="3">
    <source>
        <dbReference type="Proteomes" id="UP000007360"/>
    </source>
</evidence>
<sequence>MSEVIYDFTGNPFVDAGIWALSQWVEKNPENLSKNDLESSINDIVGLYIEKKWSKSLYSIFPNNPIINPSIKGEIRKKEAYFKLLKSLIDKIESLGEFGDCISCGRRNIDTRFFKSQIPLTGSGGMINYFSYGTSGADYCPACIFAVQFSPLIIYSCGNMLLMHSNSRKLMGYWSKKAVSNVKKQISSKNYTGCFDEGFKNPKNALFHIIQDIILKHDERWYSENPSINFYYFTNYIQGPNLEIYSIPTPVFRFLAYIPQHEKFPEWLRIVRRGYKFVNWEKVKEENEYKNNPNTVYENLLSGKSIIGFFINRKNREALGGWDLLKHYLEEVRNMDENRIETIKKVGDELAEYIKSSDDINTLKKLETASNYKNYRNILRIIIKKRIKNGVDKPLFSFDEYVKNLFPEGNLTWRETQDLILFRIYEVLHDWIIQQGVSEELIINEDEEEAAENV</sequence>
<protein>
    <submittedName>
        <fullName evidence="2">CRISPR-associated protein CXXC_CXXC region</fullName>
    </submittedName>
</protein>
<dbReference type="PATRIC" id="fig|1204725.3.peg.2295"/>
<dbReference type="EMBL" id="AMPO01000012">
    <property type="protein sequence ID" value="EKF84802.1"/>
    <property type="molecule type" value="Genomic_DNA"/>
</dbReference>
<dbReference type="AlphaFoldDB" id="K2R0U8"/>
<feature type="domain" description="CRISPR-associated protein CXXC-CXXC" evidence="1">
    <location>
        <begin position="100"/>
        <end position="154"/>
    </location>
</feature>